<keyword evidence="1" id="KW-1133">Transmembrane helix</keyword>
<dbReference type="Pfam" id="PF07331">
    <property type="entry name" value="TctB"/>
    <property type="match status" value="1"/>
</dbReference>
<feature type="domain" description="DUF1468" evidence="2">
    <location>
        <begin position="7"/>
        <end position="158"/>
    </location>
</feature>
<keyword evidence="1" id="KW-0812">Transmembrane</keyword>
<dbReference type="InterPro" id="IPR009936">
    <property type="entry name" value="DUF1468"/>
</dbReference>
<evidence type="ECO:0000313" key="3">
    <source>
        <dbReference type="EMBL" id="SUY28516.1"/>
    </source>
</evidence>
<keyword evidence="1" id="KW-0472">Membrane</keyword>
<evidence type="ECO:0000259" key="2">
    <source>
        <dbReference type="Pfam" id="PF07331"/>
    </source>
</evidence>
<feature type="transmembrane region" description="Helical" evidence="1">
    <location>
        <begin position="90"/>
        <end position="122"/>
    </location>
</feature>
<evidence type="ECO:0000313" key="4">
    <source>
        <dbReference type="Proteomes" id="UP000254701"/>
    </source>
</evidence>
<feature type="transmembrane region" description="Helical" evidence="1">
    <location>
        <begin position="6"/>
        <end position="22"/>
    </location>
</feature>
<organism evidence="3 4">
    <name type="scientific">Aminobacter aminovorans</name>
    <name type="common">Chelatobacter heintzii</name>
    <dbReference type="NCBI Taxonomy" id="83263"/>
    <lineage>
        <taxon>Bacteria</taxon>
        <taxon>Pseudomonadati</taxon>
        <taxon>Pseudomonadota</taxon>
        <taxon>Alphaproteobacteria</taxon>
        <taxon>Hyphomicrobiales</taxon>
        <taxon>Phyllobacteriaceae</taxon>
        <taxon>Aminobacter</taxon>
    </lineage>
</organism>
<evidence type="ECO:0000256" key="1">
    <source>
        <dbReference type="SAM" id="Phobius"/>
    </source>
</evidence>
<sequence>MKWNDIISALVLIVVSIVVFFASDRLEAKTRMDIGPDFMPKLVAALTFLLSSLLLAQAVQRNMALRAHQMPDVGRGPVRQGDLIERYADWISLLLILAYTIVFEPLGFVLSTTIFLFLQFIVMSRSGERRYIRFALVAGVVSTASYYVFLRLFYVFLPAGLLG</sequence>
<dbReference type="AlphaFoldDB" id="A0A381IJU1"/>
<gene>
    <name evidence="3" type="ORF">NCTC10684_05181</name>
</gene>
<feature type="transmembrane region" description="Helical" evidence="1">
    <location>
        <begin position="134"/>
        <end position="157"/>
    </location>
</feature>
<name>A0A381IJU1_AMIAI</name>
<proteinExistence type="predicted"/>
<dbReference type="RefSeq" id="WP_165916004.1">
    <property type="nucleotide sequence ID" value="NZ_BAAAVY010000001.1"/>
</dbReference>
<dbReference type="Proteomes" id="UP000254701">
    <property type="component" value="Unassembled WGS sequence"/>
</dbReference>
<reference evidence="3 4" key="1">
    <citation type="submission" date="2018-06" db="EMBL/GenBank/DDBJ databases">
        <authorList>
            <consortium name="Pathogen Informatics"/>
            <person name="Doyle S."/>
        </authorList>
    </citation>
    <scope>NUCLEOTIDE SEQUENCE [LARGE SCALE GENOMIC DNA]</scope>
    <source>
        <strain evidence="3 4">NCTC10684</strain>
    </source>
</reference>
<protein>
    <submittedName>
        <fullName evidence="3">Tripartite tricarboxylate transporter TctB family</fullName>
    </submittedName>
</protein>
<accession>A0A381IJU1</accession>
<dbReference type="EMBL" id="UFSM01000002">
    <property type="protein sequence ID" value="SUY28516.1"/>
    <property type="molecule type" value="Genomic_DNA"/>
</dbReference>
<feature type="transmembrane region" description="Helical" evidence="1">
    <location>
        <begin position="42"/>
        <end position="60"/>
    </location>
</feature>